<organism evidence="1">
    <name type="scientific">Anguilla anguilla</name>
    <name type="common">European freshwater eel</name>
    <name type="synonym">Muraena anguilla</name>
    <dbReference type="NCBI Taxonomy" id="7936"/>
    <lineage>
        <taxon>Eukaryota</taxon>
        <taxon>Metazoa</taxon>
        <taxon>Chordata</taxon>
        <taxon>Craniata</taxon>
        <taxon>Vertebrata</taxon>
        <taxon>Euteleostomi</taxon>
        <taxon>Actinopterygii</taxon>
        <taxon>Neopterygii</taxon>
        <taxon>Teleostei</taxon>
        <taxon>Anguilliformes</taxon>
        <taxon>Anguillidae</taxon>
        <taxon>Anguilla</taxon>
    </lineage>
</organism>
<protein>
    <submittedName>
        <fullName evidence="1">Uncharacterized protein</fullName>
    </submittedName>
</protein>
<accession>A0A0E9SKX8</accession>
<dbReference type="EMBL" id="GBXM01067404">
    <property type="protein sequence ID" value="JAH41173.1"/>
    <property type="molecule type" value="Transcribed_RNA"/>
</dbReference>
<sequence length="21" mass="2344">MSICLVRNCPYSSWASGQKGR</sequence>
<reference evidence="1" key="1">
    <citation type="submission" date="2014-11" db="EMBL/GenBank/DDBJ databases">
        <authorList>
            <person name="Amaro Gonzalez C."/>
        </authorList>
    </citation>
    <scope>NUCLEOTIDE SEQUENCE</scope>
</reference>
<dbReference type="AlphaFoldDB" id="A0A0E9SKX8"/>
<proteinExistence type="predicted"/>
<name>A0A0E9SKX8_ANGAN</name>
<evidence type="ECO:0000313" key="1">
    <source>
        <dbReference type="EMBL" id="JAH41173.1"/>
    </source>
</evidence>
<reference evidence="1" key="2">
    <citation type="journal article" date="2015" name="Fish Shellfish Immunol.">
        <title>Early steps in the European eel (Anguilla anguilla)-Vibrio vulnificus interaction in the gills: Role of the RtxA13 toxin.</title>
        <authorList>
            <person name="Callol A."/>
            <person name="Pajuelo D."/>
            <person name="Ebbesson L."/>
            <person name="Teles M."/>
            <person name="MacKenzie S."/>
            <person name="Amaro C."/>
        </authorList>
    </citation>
    <scope>NUCLEOTIDE SEQUENCE</scope>
</reference>